<reference evidence="2 3" key="2">
    <citation type="submission" date="2018-11" db="EMBL/GenBank/DDBJ databases">
        <title>Genomic Encyclopedia of Type Strains, Phase IV (KMG-IV): sequencing the most valuable type-strain genomes for metagenomic binning, comparative biology and taxonomic classification.</title>
        <authorList>
            <person name="Goeker M."/>
        </authorList>
    </citation>
    <scope>NUCLEOTIDE SEQUENCE [LARGE SCALE GENOMIC DNA]</scope>
    <source>
        <strain evidence="2 3">DSM 27783</strain>
    </source>
</reference>
<dbReference type="Proteomes" id="UP000298805">
    <property type="component" value="Chromosome"/>
</dbReference>
<evidence type="ECO:0000313" key="2">
    <source>
        <dbReference type="EMBL" id="ROR39067.1"/>
    </source>
</evidence>
<name>A0AAJ4RBP7_9BACT</name>
<dbReference type="RefSeq" id="WP_123352948.1">
    <property type="nucleotide sequence ID" value="NZ_CP027432.2"/>
</dbReference>
<accession>A0AAJ4RBP7</accession>
<gene>
    <name evidence="1" type="ORF">C6V80_09130</name>
    <name evidence="2" type="ORF">EDC58_1560</name>
</gene>
<dbReference type="AlphaFoldDB" id="A0AAJ4RBP7"/>
<protein>
    <submittedName>
        <fullName evidence="2">Uncharacterized protein</fullName>
    </submittedName>
</protein>
<keyword evidence="4" id="KW-1185">Reference proteome</keyword>
<evidence type="ECO:0000313" key="4">
    <source>
        <dbReference type="Proteomes" id="UP000298805"/>
    </source>
</evidence>
<proteinExistence type="predicted"/>
<dbReference type="Proteomes" id="UP000272781">
    <property type="component" value="Unassembled WGS sequence"/>
</dbReference>
<evidence type="ECO:0000313" key="3">
    <source>
        <dbReference type="Proteomes" id="UP000272781"/>
    </source>
</evidence>
<dbReference type="EMBL" id="RJVK01000004">
    <property type="protein sequence ID" value="ROR39067.1"/>
    <property type="molecule type" value="Genomic_DNA"/>
</dbReference>
<reference evidence="4" key="1">
    <citation type="submission" date="2018-03" db="EMBL/GenBank/DDBJ databases">
        <title>A comparative analysis of the Nautiliaceae.</title>
        <authorList>
            <person name="Grosche A."/>
            <person name="Smedile F."/>
            <person name="Vetriani C."/>
        </authorList>
    </citation>
    <scope>NUCLEOTIDE SEQUENCE [LARGE SCALE GENOMIC DNA]</scope>
    <source>
        <strain evidence="4">TB6</strain>
    </source>
</reference>
<sequence length="102" mass="11569">MKSINWRTLNSRRVIECIDKLLAGEELNRVVNNCSFTHLSKIIVEIRKYIGKSGIVNIPSGIGKITSYKLANDDEVKQRLLELKDEIIDRIEAKASKGIKSK</sequence>
<dbReference type="EMBL" id="CP027432">
    <property type="protein sequence ID" value="QCI29112.1"/>
    <property type="molecule type" value="Genomic_DNA"/>
</dbReference>
<organism evidence="2 3">
    <name type="scientific">Caminibacter pacificus</name>
    <dbReference type="NCBI Taxonomy" id="1424653"/>
    <lineage>
        <taxon>Bacteria</taxon>
        <taxon>Pseudomonadati</taxon>
        <taxon>Campylobacterota</taxon>
        <taxon>Epsilonproteobacteria</taxon>
        <taxon>Nautiliales</taxon>
        <taxon>Nautiliaceae</taxon>
        <taxon>Caminibacter</taxon>
    </lineage>
</organism>
<reference evidence="1" key="3">
    <citation type="submission" date="2019-06" db="EMBL/GenBank/DDBJ databases">
        <title>A comparative analysis of the Nautiliaceae.</title>
        <authorList>
            <person name="Grosche A."/>
            <person name="Smedile F."/>
            <person name="Vetriani C."/>
        </authorList>
    </citation>
    <scope>NUCLEOTIDE SEQUENCE</scope>
    <source>
        <strain evidence="1">TB6</strain>
    </source>
</reference>
<evidence type="ECO:0000313" key="1">
    <source>
        <dbReference type="EMBL" id="QCI29112.1"/>
    </source>
</evidence>